<comment type="caution">
    <text evidence="3">The sequence shown here is derived from an EMBL/GenBank/DDBJ whole genome shotgun (WGS) entry which is preliminary data.</text>
</comment>
<dbReference type="PANTHER" id="PTHR34937:SF1">
    <property type="entry name" value="PARAMYOSIN"/>
    <property type="match status" value="1"/>
</dbReference>
<name>A0A7J7LRT3_9MAGN</name>
<reference evidence="3 4" key="1">
    <citation type="journal article" date="2020" name="IScience">
        <title>Genome Sequencing of the Endangered Kingdonia uniflora (Circaeasteraceae, Ranunculales) Reveals Potential Mechanisms of Evolutionary Specialization.</title>
        <authorList>
            <person name="Sun Y."/>
            <person name="Deng T."/>
            <person name="Zhang A."/>
            <person name="Moore M.J."/>
            <person name="Landis J.B."/>
            <person name="Lin N."/>
            <person name="Zhang H."/>
            <person name="Zhang X."/>
            <person name="Huang J."/>
            <person name="Zhang X."/>
            <person name="Sun H."/>
            <person name="Wang H."/>
        </authorList>
    </citation>
    <scope>NUCLEOTIDE SEQUENCE [LARGE SCALE GENOMIC DNA]</scope>
    <source>
        <strain evidence="3">TB1705</strain>
        <tissue evidence="3">Leaf</tissue>
    </source>
</reference>
<dbReference type="EMBL" id="JACGCM010002071">
    <property type="protein sequence ID" value="KAF6145365.1"/>
    <property type="molecule type" value="Genomic_DNA"/>
</dbReference>
<sequence>MASGGEEDTDAVLSDVEDEESVPIVLSKEENISVERYKELLAELEREKKAKEAAVNSKNELTHAFTRLKALAHEAIRKRDESGRLMEEAVRERDEALREKEVVFKEKSEIASQVDELVRARESVKSETDNAVQMFTSGIEKISRKVSNFKNFSNGNELPKLQKYSGLSAVAYGVIKRTNDIVEELVKQIDIVAKSRDDACEKIEQRNYEIAIEVSQLEATISELRDDVTKKTSEIENLGKLVNEKDMKISEMGKDILEKQNVSEKEVSELRQLVDDYDIKLKSLETKMDSQRPLLFEQLNCISRIHDQIYDVIKIVSDDGQSEFSDSLFLPQEMDMDVNLRVSVAAMESIYDLVKTIKEKVRDGFEEKNRETKRSNEIIDQLVKEKQHIGSLLRSALPRQMTLDPTSKTNEVLQVAENGLRKAGINVKLTNILENGENMSSIEKQGSKDSGEDEVYSLAGALENIVKASQVEIIELRHSVEELRVESDLLKGHVEAQAKELAQRKHRIEELEEKERMAEDSIEGLMMDIAAAEEDITRWKLAAEQEAAAGRAVEQDYKVQLSALAKELDEAKQAMVESEKKLKYKEETASAAMAARDAAEKSLRLADLRSSRLSERLEELSRQVEESDPRGDSRLRDRQRYACWPWQLLGINFIRSANQTEAQQQNSNEMELSEPLL</sequence>
<proteinExistence type="predicted"/>
<feature type="coiled-coil region" evidence="1">
    <location>
        <begin position="27"/>
        <end position="61"/>
    </location>
</feature>
<evidence type="ECO:0000256" key="1">
    <source>
        <dbReference type="SAM" id="Coils"/>
    </source>
</evidence>
<dbReference type="InterPro" id="IPR040300">
    <property type="entry name" value="At3g49055-like"/>
</dbReference>
<dbReference type="OrthoDB" id="1682775at2759"/>
<evidence type="ECO:0000313" key="4">
    <source>
        <dbReference type="Proteomes" id="UP000541444"/>
    </source>
</evidence>
<organism evidence="3 4">
    <name type="scientific">Kingdonia uniflora</name>
    <dbReference type="NCBI Taxonomy" id="39325"/>
    <lineage>
        <taxon>Eukaryota</taxon>
        <taxon>Viridiplantae</taxon>
        <taxon>Streptophyta</taxon>
        <taxon>Embryophyta</taxon>
        <taxon>Tracheophyta</taxon>
        <taxon>Spermatophyta</taxon>
        <taxon>Magnoliopsida</taxon>
        <taxon>Ranunculales</taxon>
        <taxon>Circaeasteraceae</taxon>
        <taxon>Kingdonia</taxon>
    </lineage>
</organism>
<evidence type="ECO:0000256" key="2">
    <source>
        <dbReference type="SAM" id="MobiDB-lite"/>
    </source>
</evidence>
<dbReference type="AlphaFoldDB" id="A0A7J7LRT3"/>
<evidence type="ECO:0008006" key="5">
    <source>
        <dbReference type="Google" id="ProtNLM"/>
    </source>
</evidence>
<keyword evidence="4" id="KW-1185">Reference proteome</keyword>
<feature type="region of interest" description="Disordered" evidence="2">
    <location>
        <begin position="1"/>
        <end position="20"/>
    </location>
</feature>
<feature type="coiled-coil region" evidence="1">
    <location>
        <begin position="494"/>
        <end position="528"/>
    </location>
</feature>
<protein>
    <recommendedName>
        <fullName evidence="5">Paramyosin</fullName>
    </recommendedName>
</protein>
<gene>
    <name evidence="3" type="ORF">GIB67_039669</name>
</gene>
<feature type="coiled-coil region" evidence="1">
    <location>
        <begin position="554"/>
        <end position="623"/>
    </location>
</feature>
<dbReference type="Proteomes" id="UP000541444">
    <property type="component" value="Unassembled WGS sequence"/>
</dbReference>
<accession>A0A7J7LRT3</accession>
<dbReference type="PANTHER" id="PTHR34937">
    <property type="entry name" value="OS08G0559800 PROTEIN"/>
    <property type="match status" value="1"/>
</dbReference>
<evidence type="ECO:0000313" key="3">
    <source>
        <dbReference type="EMBL" id="KAF6145365.1"/>
    </source>
</evidence>
<keyword evidence="1" id="KW-0175">Coiled coil</keyword>